<keyword evidence="2" id="KW-1185">Reference proteome</keyword>
<dbReference type="EMBL" id="JABFTP020000185">
    <property type="protein sequence ID" value="KAL3287698.1"/>
    <property type="molecule type" value="Genomic_DNA"/>
</dbReference>
<evidence type="ECO:0000313" key="2">
    <source>
        <dbReference type="Proteomes" id="UP001516400"/>
    </source>
</evidence>
<proteinExistence type="predicted"/>
<organism evidence="1 2">
    <name type="scientific">Cryptolaemus montrouzieri</name>
    <dbReference type="NCBI Taxonomy" id="559131"/>
    <lineage>
        <taxon>Eukaryota</taxon>
        <taxon>Metazoa</taxon>
        <taxon>Ecdysozoa</taxon>
        <taxon>Arthropoda</taxon>
        <taxon>Hexapoda</taxon>
        <taxon>Insecta</taxon>
        <taxon>Pterygota</taxon>
        <taxon>Neoptera</taxon>
        <taxon>Endopterygota</taxon>
        <taxon>Coleoptera</taxon>
        <taxon>Polyphaga</taxon>
        <taxon>Cucujiformia</taxon>
        <taxon>Coccinelloidea</taxon>
        <taxon>Coccinellidae</taxon>
        <taxon>Scymninae</taxon>
        <taxon>Scymnini</taxon>
        <taxon>Cryptolaemus</taxon>
    </lineage>
</organism>
<dbReference type="AlphaFoldDB" id="A0ABD2P9U1"/>
<evidence type="ECO:0000313" key="1">
    <source>
        <dbReference type="EMBL" id="KAL3287698.1"/>
    </source>
</evidence>
<dbReference type="Proteomes" id="UP001516400">
    <property type="component" value="Unassembled WGS sequence"/>
</dbReference>
<feature type="non-terminal residue" evidence="1">
    <location>
        <position position="152"/>
    </location>
</feature>
<comment type="caution">
    <text evidence="1">The sequence shown here is derived from an EMBL/GenBank/DDBJ whole genome shotgun (WGS) entry which is preliminary data.</text>
</comment>
<gene>
    <name evidence="1" type="ORF">HHI36_002164</name>
</gene>
<protein>
    <submittedName>
        <fullName evidence="1">Uncharacterized protein</fullName>
    </submittedName>
</protein>
<sequence>MSNLNFLTRKSQWRGYLSEREQTAALSKLELIDELYNGENWPANVTIRRFKFFLPHEENRTNSKVKTQMHKYFLIISNSNKLSIRNKVDMFANFPSQNKIDISCFTEHWTSFEILRSVDLGEFEIVDSFSRQDGCYGGAATAIKFRMKYLKQ</sequence>
<name>A0ABD2P9U1_9CUCU</name>
<reference evidence="1 2" key="1">
    <citation type="journal article" date="2021" name="BMC Biol.">
        <title>Horizontally acquired antibacterial genes associated with adaptive radiation of ladybird beetles.</title>
        <authorList>
            <person name="Li H.S."/>
            <person name="Tang X.F."/>
            <person name="Huang Y.H."/>
            <person name="Xu Z.Y."/>
            <person name="Chen M.L."/>
            <person name="Du X.Y."/>
            <person name="Qiu B.Y."/>
            <person name="Chen P.T."/>
            <person name="Zhang W."/>
            <person name="Slipinski A."/>
            <person name="Escalona H.E."/>
            <person name="Waterhouse R.M."/>
            <person name="Zwick A."/>
            <person name="Pang H."/>
        </authorList>
    </citation>
    <scope>NUCLEOTIDE SEQUENCE [LARGE SCALE GENOMIC DNA]</scope>
    <source>
        <strain evidence="1">SYSU2018</strain>
    </source>
</reference>
<accession>A0ABD2P9U1</accession>